<accession>A0ABW0BQD9</accession>
<comment type="caution">
    <text evidence="2">The sequence shown here is derived from an EMBL/GenBank/DDBJ whole genome shotgun (WGS) entry which is preliminary data.</text>
</comment>
<name>A0ABW0BQD9_9ACTN</name>
<protein>
    <submittedName>
        <fullName evidence="2">Helix-turn-helix transcriptional regulator</fullName>
    </submittedName>
</protein>
<sequence length="56" mass="6076">MAASILGISRSLAYELIGRGEFPVPTVRLGSRILVPVRPLLALLEGRDEEEGDRGE</sequence>
<gene>
    <name evidence="2" type="ORF">ACFPGP_22150</name>
</gene>
<reference evidence="3" key="1">
    <citation type="journal article" date="2019" name="Int. J. Syst. Evol. Microbiol.">
        <title>The Global Catalogue of Microorganisms (GCM) 10K type strain sequencing project: providing services to taxonomists for standard genome sequencing and annotation.</title>
        <authorList>
            <consortium name="The Broad Institute Genomics Platform"/>
            <consortium name="The Broad Institute Genome Sequencing Center for Infectious Disease"/>
            <person name="Wu L."/>
            <person name="Ma J."/>
        </authorList>
    </citation>
    <scope>NUCLEOTIDE SEQUENCE [LARGE SCALE GENOMIC DNA]</scope>
    <source>
        <strain evidence="3">DFY41</strain>
    </source>
</reference>
<keyword evidence="3" id="KW-1185">Reference proteome</keyword>
<dbReference type="Pfam" id="PF12728">
    <property type="entry name" value="HTH_17"/>
    <property type="match status" value="1"/>
</dbReference>
<dbReference type="EMBL" id="JBHSKD010000027">
    <property type="protein sequence ID" value="MFC5179397.1"/>
    <property type="molecule type" value="Genomic_DNA"/>
</dbReference>
<dbReference type="RefSeq" id="WP_378593493.1">
    <property type="nucleotide sequence ID" value="NZ_JBHSKD010000027.1"/>
</dbReference>
<evidence type="ECO:0000313" key="3">
    <source>
        <dbReference type="Proteomes" id="UP001596087"/>
    </source>
</evidence>
<proteinExistence type="predicted"/>
<feature type="domain" description="Helix-turn-helix" evidence="1">
    <location>
        <begin position="2"/>
        <end position="47"/>
    </location>
</feature>
<evidence type="ECO:0000313" key="2">
    <source>
        <dbReference type="EMBL" id="MFC5179397.1"/>
    </source>
</evidence>
<evidence type="ECO:0000259" key="1">
    <source>
        <dbReference type="Pfam" id="PF12728"/>
    </source>
</evidence>
<organism evidence="2 3">
    <name type="scientific">Nocardioides taihuensis</name>
    <dbReference type="NCBI Taxonomy" id="1835606"/>
    <lineage>
        <taxon>Bacteria</taxon>
        <taxon>Bacillati</taxon>
        <taxon>Actinomycetota</taxon>
        <taxon>Actinomycetes</taxon>
        <taxon>Propionibacteriales</taxon>
        <taxon>Nocardioidaceae</taxon>
        <taxon>Nocardioides</taxon>
    </lineage>
</organism>
<dbReference type="Proteomes" id="UP001596087">
    <property type="component" value="Unassembled WGS sequence"/>
</dbReference>
<dbReference type="InterPro" id="IPR041657">
    <property type="entry name" value="HTH_17"/>
</dbReference>